<proteinExistence type="inferred from homology"/>
<evidence type="ECO:0000256" key="4">
    <source>
        <dbReference type="ARBA" id="ARBA00022989"/>
    </source>
</evidence>
<dbReference type="InterPro" id="IPR007014">
    <property type="entry name" value="FUN14"/>
</dbReference>
<protein>
    <submittedName>
        <fullName evidence="6">RHTO0S16e04654g1_1</fullName>
    </submittedName>
</protein>
<evidence type="ECO:0000256" key="5">
    <source>
        <dbReference type="ARBA" id="ARBA00023136"/>
    </source>
</evidence>
<dbReference type="PANTHER" id="PTHR21346:SF10">
    <property type="entry name" value="TRANSMEMBRANE PROTEIN"/>
    <property type="match status" value="1"/>
</dbReference>
<accession>A0A061BE89</accession>
<dbReference type="PANTHER" id="PTHR21346">
    <property type="entry name" value="FUN14 DOMAIN CONTAINING"/>
    <property type="match status" value="1"/>
</dbReference>
<evidence type="ECO:0000313" key="6">
    <source>
        <dbReference type="EMBL" id="CDR48256.1"/>
    </source>
</evidence>
<sequence>MLAPRWSSPLATLRQSLLRPAQAPPKLPSSPLSLPRRPLCSSTLTHNPRSTSFLHSYRLGLALALPVSALGLSLAFPSPSAGTLQCQPLAGSDRSYARAPVTDETDLPSSAATGEAESILSARDLGFGTVSGICVGVFVKKGLRALAFTLGGIFVLLQYLSSRSLISINWEALTGSYDRLITSRVGPPASKGGNRLGSLWSWFIDFVGANVQSRATFVAGVLLGFRLG</sequence>
<evidence type="ECO:0000256" key="3">
    <source>
        <dbReference type="ARBA" id="ARBA00022692"/>
    </source>
</evidence>
<keyword evidence="5" id="KW-0472">Membrane</keyword>
<comment type="subcellular location">
    <subcellularLocation>
        <location evidence="1">Membrane</location>
    </subcellularLocation>
</comment>
<keyword evidence="4" id="KW-1133">Transmembrane helix</keyword>
<organism evidence="6">
    <name type="scientific">Rhodotorula toruloides</name>
    <name type="common">Yeast</name>
    <name type="synonym">Rhodosporidium toruloides</name>
    <dbReference type="NCBI Taxonomy" id="5286"/>
    <lineage>
        <taxon>Eukaryota</taxon>
        <taxon>Fungi</taxon>
        <taxon>Dikarya</taxon>
        <taxon>Basidiomycota</taxon>
        <taxon>Pucciniomycotina</taxon>
        <taxon>Microbotryomycetes</taxon>
        <taxon>Sporidiobolales</taxon>
        <taxon>Sporidiobolaceae</taxon>
        <taxon>Rhodotorula</taxon>
    </lineage>
</organism>
<comment type="similarity">
    <text evidence="2">Belongs to the FUN14 family.</text>
</comment>
<name>A0A061BE89_RHOTO</name>
<dbReference type="GO" id="GO:0016020">
    <property type="term" value="C:membrane"/>
    <property type="evidence" value="ECO:0007669"/>
    <property type="project" value="UniProtKB-SubCell"/>
</dbReference>
<evidence type="ECO:0000256" key="2">
    <source>
        <dbReference type="ARBA" id="ARBA00009160"/>
    </source>
</evidence>
<reference evidence="6" key="1">
    <citation type="journal article" date="2014" name="Genome Announc.">
        <title>Draft genome sequence of Rhodosporidium toruloides CECT1137, an oleaginous yeast of biotechnological interest.</title>
        <authorList>
            <person name="Morin N."/>
            <person name="Calcas X."/>
            <person name="Devillers H."/>
            <person name="Durrens P."/>
            <person name="Sherman D.J."/>
            <person name="Nicaud J.-M."/>
            <person name="Neuveglise C."/>
        </authorList>
    </citation>
    <scope>NUCLEOTIDE SEQUENCE</scope>
    <source>
        <strain evidence="6">CECT1137</strain>
    </source>
</reference>
<evidence type="ECO:0000256" key="1">
    <source>
        <dbReference type="ARBA" id="ARBA00004370"/>
    </source>
</evidence>
<dbReference type="EMBL" id="LK052951">
    <property type="protein sequence ID" value="CDR48256.1"/>
    <property type="molecule type" value="Genomic_DNA"/>
</dbReference>
<dbReference type="OrthoDB" id="163794at2759"/>
<dbReference type="Pfam" id="PF04930">
    <property type="entry name" value="FUN14"/>
    <property type="match status" value="1"/>
</dbReference>
<keyword evidence="3" id="KW-0812">Transmembrane</keyword>
<gene>
    <name evidence="6" type="ORF">RHTO0S_16e04654g</name>
</gene>
<dbReference type="AlphaFoldDB" id="A0A061BE89"/>